<gene>
    <name evidence="1" type="ORF">L249_4636</name>
</gene>
<proteinExistence type="predicted"/>
<sequence>MIYRGRHLSISSEVPPLLSTRHNLLSPKAVPLPGLIPVTAGPFHLVGEKVTLHLHYICINNITLSLSFISLFLCCHDRCRPSGWPMDDTTKSSLRKGCTTRARKKKTPSPSVPIMSLCFFR</sequence>
<dbReference type="Proteomes" id="UP000253664">
    <property type="component" value="Unassembled WGS sequence"/>
</dbReference>
<dbReference type="EMBL" id="LKCN02000018">
    <property type="protein sequence ID" value="RCI08838.1"/>
    <property type="molecule type" value="Genomic_DNA"/>
</dbReference>
<name>A0A367L360_9HYPO</name>
<protein>
    <submittedName>
        <fullName evidence="1">Uncharacterized protein</fullName>
    </submittedName>
</protein>
<feature type="non-terminal residue" evidence="1">
    <location>
        <position position="121"/>
    </location>
</feature>
<dbReference type="AlphaFoldDB" id="A0A367L360"/>
<keyword evidence="2" id="KW-1185">Reference proteome</keyword>
<evidence type="ECO:0000313" key="2">
    <source>
        <dbReference type="Proteomes" id="UP000253664"/>
    </source>
</evidence>
<reference evidence="1 2" key="1">
    <citation type="journal article" date="2015" name="BMC Genomics">
        <title>Insights from the genome of Ophiocordyceps polyrhachis-furcata to pathogenicity and host specificity in insect fungi.</title>
        <authorList>
            <person name="Wichadakul D."/>
            <person name="Kobmoo N."/>
            <person name="Ingsriswang S."/>
            <person name="Tangphatsornruang S."/>
            <person name="Chantasingh D."/>
            <person name="Luangsa-ard J.J."/>
            <person name="Eurwilaichitr L."/>
        </authorList>
    </citation>
    <scope>NUCLEOTIDE SEQUENCE [LARGE SCALE GENOMIC DNA]</scope>
    <source>
        <strain evidence="1 2">BCC 54312</strain>
    </source>
</reference>
<organism evidence="1 2">
    <name type="scientific">Ophiocordyceps polyrhachis-furcata BCC 54312</name>
    <dbReference type="NCBI Taxonomy" id="1330021"/>
    <lineage>
        <taxon>Eukaryota</taxon>
        <taxon>Fungi</taxon>
        <taxon>Dikarya</taxon>
        <taxon>Ascomycota</taxon>
        <taxon>Pezizomycotina</taxon>
        <taxon>Sordariomycetes</taxon>
        <taxon>Hypocreomycetidae</taxon>
        <taxon>Hypocreales</taxon>
        <taxon>Ophiocordycipitaceae</taxon>
        <taxon>Ophiocordyceps</taxon>
    </lineage>
</organism>
<accession>A0A367L360</accession>
<comment type="caution">
    <text evidence="1">The sequence shown here is derived from an EMBL/GenBank/DDBJ whole genome shotgun (WGS) entry which is preliminary data.</text>
</comment>
<evidence type="ECO:0000313" key="1">
    <source>
        <dbReference type="EMBL" id="RCI08838.1"/>
    </source>
</evidence>